<dbReference type="SUPFAM" id="SSF56091">
    <property type="entry name" value="DNA ligase/mRNA capping enzyme, catalytic domain"/>
    <property type="match status" value="1"/>
</dbReference>
<keyword evidence="8 15" id="KW-0227">DNA damage</keyword>
<dbReference type="PROSITE" id="PS00697">
    <property type="entry name" value="DNA_LIGASE_A1"/>
    <property type="match status" value="1"/>
</dbReference>
<dbReference type="GO" id="GO:0046872">
    <property type="term" value="F:metal ion binding"/>
    <property type="evidence" value="ECO:0007669"/>
    <property type="project" value="UniProtKB-KW"/>
</dbReference>
<feature type="domain" description="BRCT" evidence="18">
    <location>
        <begin position="822"/>
        <end position="928"/>
    </location>
</feature>
<dbReference type="PROSITE" id="PS50160">
    <property type="entry name" value="DNA_LIGASE_A3"/>
    <property type="match status" value="1"/>
</dbReference>
<dbReference type="GO" id="GO:0003677">
    <property type="term" value="F:DNA binding"/>
    <property type="evidence" value="ECO:0007669"/>
    <property type="project" value="InterPro"/>
</dbReference>
<dbReference type="STRING" id="294746.A5DI82"/>
<dbReference type="FunCoup" id="A5DI82">
    <property type="interactions" value="576"/>
</dbReference>
<dbReference type="PANTHER" id="PTHR45997">
    <property type="entry name" value="DNA LIGASE 4"/>
    <property type="match status" value="1"/>
</dbReference>
<dbReference type="Pfam" id="PF04675">
    <property type="entry name" value="DNA_ligase_A_N"/>
    <property type="match status" value="1"/>
</dbReference>
<dbReference type="InterPro" id="IPR016059">
    <property type="entry name" value="DNA_ligase_ATP-dep_CS"/>
</dbReference>
<dbReference type="InterPro" id="IPR029710">
    <property type="entry name" value="LIG4"/>
</dbReference>
<accession>A5DI82</accession>
<comment type="subcellular location">
    <subcellularLocation>
        <location evidence="2">Nucleus</location>
    </subcellularLocation>
</comment>
<dbReference type="EC" id="6.5.1.1" evidence="15"/>
<name>A5DI82_PICGU</name>
<evidence type="ECO:0000256" key="1">
    <source>
        <dbReference type="ARBA" id="ARBA00001946"/>
    </source>
</evidence>
<dbReference type="GO" id="GO:0003910">
    <property type="term" value="F:DNA ligase (ATP) activity"/>
    <property type="evidence" value="ECO:0007669"/>
    <property type="project" value="UniProtKB-EC"/>
</dbReference>
<keyword evidence="11 15" id="KW-0233">DNA recombination</keyword>
<keyword evidence="10" id="KW-0460">Magnesium</keyword>
<dbReference type="GO" id="GO:0006310">
    <property type="term" value="P:DNA recombination"/>
    <property type="evidence" value="ECO:0007669"/>
    <property type="project" value="UniProtKB-KW"/>
</dbReference>
<evidence type="ECO:0000256" key="11">
    <source>
        <dbReference type="ARBA" id="ARBA00023172"/>
    </source>
</evidence>
<evidence type="ECO:0000313" key="20">
    <source>
        <dbReference type="Proteomes" id="UP000001997"/>
    </source>
</evidence>
<dbReference type="PANTHER" id="PTHR45997:SF1">
    <property type="entry name" value="DNA LIGASE 4"/>
    <property type="match status" value="1"/>
</dbReference>
<dbReference type="Pfam" id="PF01068">
    <property type="entry name" value="DNA_ligase_A_M"/>
    <property type="match status" value="1"/>
</dbReference>
<dbReference type="GO" id="GO:0006297">
    <property type="term" value="P:nucleotide-excision repair, DNA gap filling"/>
    <property type="evidence" value="ECO:0007669"/>
    <property type="project" value="TreeGrafter"/>
</dbReference>
<dbReference type="GeneID" id="5126991"/>
<dbReference type="InterPro" id="IPR036420">
    <property type="entry name" value="BRCT_dom_sf"/>
</dbReference>
<evidence type="ECO:0000256" key="5">
    <source>
        <dbReference type="ARBA" id="ARBA00022723"/>
    </source>
</evidence>
<evidence type="ECO:0000256" key="8">
    <source>
        <dbReference type="ARBA" id="ARBA00022763"/>
    </source>
</evidence>
<dbReference type="EMBL" id="CH408157">
    <property type="protein sequence ID" value="EDK38885.2"/>
    <property type="molecule type" value="Genomic_DNA"/>
</dbReference>
<evidence type="ECO:0000256" key="9">
    <source>
        <dbReference type="ARBA" id="ARBA00022840"/>
    </source>
</evidence>
<dbReference type="Gene3D" id="2.40.50.140">
    <property type="entry name" value="Nucleic acid-binding proteins"/>
    <property type="match status" value="1"/>
</dbReference>
<dbReference type="Gene3D" id="3.40.50.10190">
    <property type="entry name" value="BRCT domain"/>
    <property type="match status" value="2"/>
</dbReference>
<dbReference type="InterPro" id="IPR000977">
    <property type="entry name" value="DNA_ligase_ATP-dep"/>
</dbReference>
<dbReference type="NCBIfam" id="TIGR00574">
    <property type="entry name" value="dnl1"/>
    <property type="match status" value="1"/>
</dbReference>
<keyword evidence="5" id="KW-0479">Metal-binding</keyword>
<dbReference type="GO" id="GO:0071897">
    <property type="term" value="P:DNA biosynthetic process"/>
    <property type="evidence" value="ECO:0007669"/>
    <property type="project" value="InterPro"/>
</dbReference>
<dbReference type="CDD" id="cd07968">
    <property type="entry name" value="OBF_DNA_ligase_IV"/>
    <property type="match status" value="1"/>
</dbReference>
<dbReference type="OrthoDB" id="151490at2759"/>
<dbReference type="GO" id="GO:0032807">
    <property type="term" value="C:DNA ligase IV complex"/>
    <property type="evidence" value="ECO:0007669"/>
    <property type="project" value="EnsemblFungi"/>
</dbReference>
<feature type="domain" description="ATP-dependent DNA ligase family profile" evidence="17">
    <location>
        <begin position="381"/>
        <end position="509"/>
    </location>
</feature>
<dbReference type="GO" id="GO:0043007">
    <property type="term" value="P:maintenance of rDNA"/>
    <property type="evidence" value="ECO:0007669"/>
    <property type="project" value="EnsemblFungi"/>
</dbReference>
<dbReference type="eggNOG" id="KOG0966">
    <property type="taxonomic scope" value="Eukaryota"/>
</dbReference>
<evidence type="ECO:0000256" key="3">
    <source>
        <dbReference type="ARBA" id="ARBA00007572"/>
    </source>
</evidence>
<dbReference type="InterPro" id="IPR012310">
    <property type="entry name" value="DNA_ligase_ATP-dep_cent"/>
</dbReference>
<gene>
    <name evidence="19" type="ORF">PGUG_02983</name>
</gene>
<dbReference type="CDD" id="cd07903">
    <property type="entry name" value="Adenylation_DNA_ligase_IV"/>
    <property type="match status" value="1"/>
</dbReference>
<evidence type="ECO:0000259" key="18">
    <source>
        <dbReference type="PROSITE" id="PS50172"/>
    </source>
</evidence>
<dbReference type="InParanoid" id="A5DI82"/>
<dbReference type="HOGENOM" id="CLU_004844_1_1_1"/>
<dbReference type="SUPFAM" id="SSF50249">
    <property type="entry name" value="Nucleic acid-binding proteins"/>
    <property type="match status" value="1"/>
</dbReference>
<dbReference type="RefSeq" id="XP_001485254.2">
    <property type="nucleotide sequence ID" value="XM_001485204.1"/>
</dbReference>
<sequence length="937" mass="107853">MSYLDNVEAPKNHLDDADFDFLVSQLFTKVDGVSHQNLGEFPTISSKKVYVIEQFIKQWKTFIGPDIMPAAPLIFPNKAKRLYYIRDTTLARLVVKMLKISPKSQDYDKLFKWKKHYHEYKHHHRRDTRNLKSLPFIIAQIYSERRDPDKIVKPTIKISEVNKVLETLTTDEASKSAQQVAILEPVVEKLTIEQLRWFFTILLKISTLGSFETAFFERWHPDAPRLYGLCNNLSKVFWLLTDPEVRLTDDQLTIQPFYPFLPQLSQKVNISYEKLCARMNNAFYIEEKMDGDRMILHFQDSRFKFFSRRTKDYTLLYGASFQIGSLTKYLTDAFHPRVKSIVLDGEMVAWDFKRKVILPFGTLKTSAVQEAVRQFTTTDVFEEQSAWPLFIVFDVLHVNGKNLTNHKLSYRKQLLRSLINEIPHKFELLPLMKGSDPDDIKLAIKNVISDRGEGLVIKNVDSKYHVAQRDNSWVKVKPEYLEQFGENLDLVIIGLIPAVKNSYMCGLRDKENGNVFKSFCTVANGFTEGEFDRLERLTAGKWNNLKTNPPPTDLIQFGRKKPDFWINPNDSVALEIKARSIDVSLEETYAVGTTLHNLYCRRIRDDKLIEDCVTLQEYREMKLKYSSDFNKSQTILQGRKRKANSFLLEQASKQVKTEVTSNLFSNFQFLILSDCKKSRDNERLSVEDLSRIVKSHGGMLIRSHKLAKEPDRQTIVISEVAIPSTEAIVNYGLDILKSVWVFNCIESNAIVPLEPSMIFRTRSVDLLKNSSARLDVYGDSFTQRVDLPIVEFCRRIENPQLTDNDIKCAKEEFLHELGDNPPLAFLFNDVKFLIVAAHNWAKDGLRRKVERYGGQISETLGDCSFVVVANEEGDETLAARIDVISHDIADSVSFSNSSNLPIPSIVKSSFIDSCIEHRVLVDAADFSIGRKSKMRKN</sequence>
<comment type="cofactor">
    <cofactor evidence="1">
        <name>Mg(2+)</name>
        <dbReference type="ChEBI" id="CHEBI:18420"/>
    </cofactor>
</comment>
<dbReference type="AlphaFoldDB" id="A5DI82"/>
<evidence type="ECO:0000256" key="14">
    <source>
        <dbReference type="ARBA" id="ARBA00034003"/>
    </source>
</evidence>
<dbReference type="OMA" id="IMLQHRT"/>
<dbReference type="Gene3D" id="1.10.3260.10">
    <property type="entry name" value="DNA ligase, ATP-dependent, N-terminal domain"/>
    <property type="match status" value="1"/>
</dbReference>
<comment type="similarity">
    <text evidence="3 16">Belongs to the ATP-dependent DNA ligase family.</text>
</comment>
<dbReference type="GO" id="GO:0097680">
    <property type="term" value="P:double-strand break repair via classical nonhomologous end joining"/>
    <property type="evidence" value="ECO:0007669"/>
    <property type="project" value="EnsemblFungi"/>
</dbReference>
<evidence type="ECO:0000256" key="4">
    <source>
        <dbReference type="ARBA" id="ARBA00022598"/>
    </source>
</evidence>
<keyword evidence="9 15" id="KW-0067">ATP-binding</keyword>
<keyword evidence="4 15" id="KW-0436">Ligase</keyword>
<dbReference type="InterPro" id="IPR044125">
    <property type="entry name" value="Adenylation_DNA_ligase_IV"/>
</dbReference>
<dbReference type="VEuPathDB" id="FungiDB:PGUG_02983"/>
<dbReference type="GO" id="GO:0005524">
    <property type="term" value="F:ATP binding"/>
    <property type="evidence" value="ECO:0007669"/>
    <property type="project" value="UniProtKB-KW"/>
</dbReference>
<dbReference type="Proteomes" id="UP000001997">
    <property type="component" value="Unassembled WGS sequence"/>
</dbReference>
<dbReference type="SUPFAM" id="SSF52113">
    <property type="entry name" value="BRCT domain"/>
    <property type="match status" value="2"/>
</dbReference>
<dbReference type="Pfam" id="PF16589">
    <property type="entry name" value="BRCT_2"/>
    <property type="match status" value="1"/>
</dbReference>
<dbReference type="InterPro" id="IPR001357">
    <property type="entry name" value="BRCT_dom"/>
</dbReference>
<dbReference type="KEGG" id="pgu:PGUG_02983"/>
<proteinExistence type="inferred from homology"/>
<keyword evidence="12 15" id="KW-0234">DNA repair</keyword>
<reference evidence="19 20" key="1">
    <citation type="journal article" date="2009" name="Nature">
        <title>Evolution of pathogenicity and sexual reproduction in eight Candida genomes.</title>
        <authorList>
            <person name="Butler G."/>
            <person name="Rasmussen M.D."/>
            <person name="Lin M.F."/>
            <person name="Santos M.A."/>
            <person name="Sakthikumar S."/>
            <person name="Munro C.A."/>
            <person name="Rheinbay E."/>
            <person name="Grabherr M."/>
            <person name="Forche A."/>
            <person name="Reedy J.L."/>
            <person name="Agrafioti I."/>
            <person name="Arnaud M.B."/>
            <person name="Bates S."/>
            <person name="Brown A.J."/>
            <person name="Brunke S."/>
            <person name="Costanzo M.C."/>
            <person name="Fitzpatrick D.A."/>
            <person name="de Groot P.W."/>
            <person name="Harris D."/>
            <person name="Hoyer L.L."/>
            <person name="Hube B."/>
            <person name="Klis F.M."/>
            <person name="Kodira C."/>
            <person name="Lennard N."/>
            <person name="Logue M.E."/>
            <person name="Martin R."/>
            <person name="Neiman A.M."/>
            <person name="Nikolaou E."/>
            <person name="Quail M.A."/>
            <person name="Quinn J."/>
            <person name="Santos M.C."/>
            <person name="Schmitzberger F.F."/>
            <person name="Sherlock G."/>
            <person name="Shah P."/>
            <person name="Silverstein K.A."/>
            <person name="Skrzypek M.S."/>
            <person name="Soll D."/>
            <person name="Staggs R."/>
            <person name="Stansfield I."/>
            <person name="Stumpf M.P."/>
            <person name="Sudbery P.E."/>
            <person name="Srikantha T."/>
            <person name="Zeng Q."/>
            <person name="Berman J."/>
            <person name="Berriman M."/>
            <person name="Heitman J."/>
            <person name="Gow N.A."/>
            <person name="Lorenz M.C."/>
            <person name="Birren B.W."/>
            <person name="Kellis M."/>
            <person name="Cuomo C.A."/>
        </authorList>
    </citation>
    <scope>NUCLEOTIDE SEQUENCE [LARGE SCALE GENOMIC DNA]</scope>
    <source>
        <strain evidence="20">ATCC 6260 / CBS 566 / DSM 6381 / JCM 1539 / NBRC 10279 / NRRL Y-324</strain>
    </source>
</reference>
<evidence type="ECO:0000256" key="7">
    <source>
        <dbReference type="ARBA" id="ARBA00022741"/>
    </source>
</evidence>
<evidence type="ECO:0000256" key="6">
    <source>
        <dbReference type="ARBA" id="ARBA00022737"/>
    </source>
</evidence>
<evidence type="ECO:0000256" key="16">
    <source>
        <dbReference type="RuleBase" id="RU004196"/>
    </source>
</evidence>
<evidence type="ECO:0000256" key="13">
    <source>
        <dbReference type="ARBA" id="ARBA00023242"/>
    </source>
</evidence>
<feature type="domain" description="BRCT" evidence="18">
    <location>
        <begin position="659"/>
        <end position="758"/>
    </location>
</feature>
<dbReference type="InterPro" id="IPR012308">
    <property type="entry name" value="DNA_ligase_ATP-dep_N"/>
</dbReference>
<organism evidence="19 20">
    <name type="scientific">Meyerozyma guilliermondii (strain ATCC 6260 / CBS 566 / DSM 6381 / JCM 1539 / NBRC 10279 / NRRL Y-324)</name>
    <name type="common">Yeast</name>
    <name type="synonym">Candida guilliermondii</name>
    <dbReference type="NCBI Taxonomy" id="294746"/>
    <lineage>
        <taxon>Eukaryota</taxon>
        <taxon>Fungi</taxon>
        <taxon>Dikarya</taxon>
        <taxon>Ascomycota</taxon>
        <taxon>Saccharomycotina</taxon>
        <taxon>Pichiomycetes</taxon>
        <taxon>Debaryomycetaceae</taxon>
        <taxon>Meyerozyma</taxon>
    </lineage>
</organism>
<dbReference type="InterPro" id="IPR036599">
    <property type="entry name" value="DNA_ligase_N_sf"/>
</dbReference>
<evidence type="ECO:0000256" key="15">
    <source>
        <dbReference type="RuleBase" id="RU000617"/>
    </source>
</evidence>
<comment type="catalytic activity">
    <reaction evidence="14 15">
        <text>ATP + (deoxyribonucleotide)n-3'-hydroxyl + 5'-phospho-(deoxyribonucleotide)m = (deoxyribonucleotide)n+m + AMP + diphosphate.</text>
        <dbReference type="EC" id="6.5.1.1"/>
    </reaction>
</comment>
<dbReference type="PROSITE" id="PS50172">
    <property type="entry name" value="BRCT"/>
    <property type="match status" value="2"/>
</dbReference>
<dbReference type="SMART" id="SM00292">
    <property type="entry name" value="BRCT"/>
    <property type="match status" value="2"/>
</dbReference>
<keyword evidence="6" id="KW-0677">Repeat</keyword>
<protein>
    <recommendedName>
        <fullName evidence="15">DNA ligase</fullName>
        <ecNumber evidence="15">6.5.1.1</ecNumber>
    </recommendedName>
</protein>
<evidence type="ECO:0000256" key="10">
    <source>
        <dbReference type="ARBA" id="ARBA00022842"/>
    </source>
</evidence>
<evidence type="ECO:0000256" key="12">
    <source>
        <dbReference type="ARBA" id="ARBA00023204"/>
    </source>
</evidence>
<keyword evidence="13" id="KW-0539">Nucleus</keyword>
<keyword evidence="7 15" id="KW-0547">Nucleotide-binding</keyword>
<keyword evidence="20" id="KW-1185">Reference proteome</keyword>
<evidence type="ECO:0000259" key="17">
    <source>
        <dbReference type="PROSITE" id="PS50160"/>
    </source>
</evidence>
<evidence type="ECO:0000256" key="2">
    <source>
        <dbReference type="ARBA" id="ARBA00004123"/>
    </source>
</evidence>
<evidence type="ECO:0000313" key="19">
    <source>
        <dbReference type="EMBL" id="EDK38885.2"/>
    </source>
</evidence>
<dbReference type="Gene3D" id="3.30.470.30">
    <property type="entry name" value="DNA ligase/mRNA capping enzyme"/>
    <property type="match status" value="1"/>
</dbReference>
<dbReference type="InterPro" id="IPR012340">
    <property type="entry name" value="NA-bd_OB-fold"/>
</dbReference>